<dbReference type="EMBL" id="CM042883">
    <property type="protein sequence ID" value="KAI4373691.1"/>
    <property type="molecule type" value="Genomic_DNA"/>
</dbReference>
<keyword evidence="2" id="KW-1185">Reference proteome</keyword>
<comment type="caution">
    <text evidence="1">The sequence shown here is derived from an EMBL/GenBank/DDBJ whole genome shotgun (WGS) entry which is preliminary data.</text>
</comment>
<accession>A0ACB9R5X7</accession>
<evidence type="ECO:0000313" key="2">
    <source>
        <dbReference type="Proteomes" id="UP001057402"/>
    </source>
</evidence>
<reference evidence="2" key="1">
    <citation type="journal article" date="2023" name="Front. Plant Sci.">
        <title>Chromosomal-level genome assembly of Melastoma candidum provides insights into trichome evolution.</title>
        <authorList>
            <person name="Zhong Y."/>
            <person name="Wu W."/>
            <person name="Sun C."/>
            <person name="Zou P."/>
            <person name="Liu Y."/>
            <person name="Dai S."/>
            <person name="Zhou R."/>
        </authorList>
    </citation>
    <scope>NUCLEOTIDE SEQUENCE [LARGE SCALE GENOMIC DNA]</scope>
</reference>
<proteinExistence type="predicted"/>
<dbReference type="Proteomes" id="UP001057402">
    <property type="component" value="Chromosome 4"/>
</dbReference>
<evidence type="ECO:0000313" key="1">
    <source>
        <dbReference type="EMBL" id="KAI4373691.1"/>
    </source>
</evidence>
<sequence>MKAMKWPIRLPNLISSDQVNLLIQLCQKSKSLSLNKKVHCLLLTSGTMICASPYLTLDSKLVGLYASCGDVRSAKSLFNEIPRPTVFAVNWMVLASAFNGCHSEAFGYFSRLRDLGQVGNRFTFAIVLKACIGMADVNKGREVHAVLCREGLVGDVSLGNALVDAYGKCGRLDYARKMFYGMPVRDIASWTAMICGCINKGSFEEGVGLLDSMVLEGLQPNEFTWNAVIAGHARRGDRDSALSAFDRMKRERLIPDLVTWNALISGFVQSGMADEALKLFRQMLEAGIRPSNVTVTSLLTACGSVISIPKGREIHGLIYRMGLEMNVYMTSALIDMYSKCGNVNGASNVFQAVTVKNVASWNAMISCYGRHNRVESALLLFEKMKREGITPNEVTFVCVLSACSHAGLVDEGLEIFRSMKEEHAFPVLKEHNACMVDLLCRAGRIDEAYHLLNAMPTDVTESMLGAFFNGCLIHGRSDMAESLADGINTSKLTKPGSFIALSNLLATGGGWKGVVDVRGTMQGRNITKAPGCSKL</sequence>
<organism evidence="1 2">
    <name type="scientific">Melastoma candidum</name>
    <dbReference type="NCBI Taxonomy" id="119954"/>
    <lineage>
        <taxon>Eukaryota</taxon>
        <taxon>Viridiplantae</taxon>
        <taxon>Streptophyta</taxon>
        <taxon>Embryophyta</taxon>
        <taxon>Tracheophyta</taxon>
        <taxon>Spermatophyta</taxon>
        <taxon>Magnoliopsida</taxon>
        <taxon>eudicotyledons</taxon>
        <taxon>Gunneridae</taxon>
        <taxon>Pentapetalae</taxon>
        <taxon>rosids</taxon>
        <taxon>malvids</taxon>
        <taxon>Myrtales</taxon>
        <taxon>Melastomataceae</taxon>
        <taxon>Melastomatoideae</taxon>
        <taxon>Melastomateae</taxon>
        <taxon>Melastoma</taxon>
    </lineage>
</organism>
<gene>
    <name evidence="1" type="ORF">MLD38_011789</name>
</gene>
<name>A0ACB9R5X7_9MYRT</name>
<protein>
    <submittedName>
        <fullName evidence="1">Uncharacterized protein</fullName>
    </submittedName>
</protein>